<dbReference type="InterPro" id="IPR016035">
    <property type="entry name" value="Acyl_Trfase/lysoPLipase"/>
</dbReference>
<keyword evidence="3 4" id="KW-0443">Lipid metabolism</keyword>
<evidence type="ECO:0000313" key="7">
    <source>
        <dbReference type="Proteomes" id="UP000069771"/>
    </source>
</evidence>
<dbReference type="STRING" id="1702221.AALO17_05940"/>
<comment type="caution">
    <text evidence="4">Lacks conserved residue(s) required for the propagation of feature annotation.</text>
</comment>
<feature type="domain" description="PNPLA" evidence="5">
    <location>
        <begin position="28"/>
        <end position="197"/>
    </location>
</feature>
<dbReference type="Proteomes" id="UP000069771">
    <property type="component" value="Chromosome"/>
</dbReference>
<dbReference type="EMBL" id="CP011391">
    <property type="protein sequence ID" value="AMK53728.1"/>
    <property type="molecule type" value="Genomic_DNA"/>
</dbReference>
<dbReference type="KEGG" id="fro:AALO17_05940"/>
<dbReference type="InterPro" id="IPR002641">
    <property type="entry name" value="PNPLA_dom"/>
</dbReference>
<dbReference type="Gene3D" id="3.40.1090.10">
    <property type="entry name" value="Cytosolic phospholipase A2 catalytic domain"/>
    <property type="match status" value="1"/>
</dbReference>
<dbReference type="CDD" id="cd07208">
    <property type="entry name" value="Pat_hypo_Ecoli_yjju_like"/>
    <property type="match status" value="1"/>
</dbReference>
<evidence type="ECO:0000256" key="2">
    <source>
        <dbReference type="ARBA" id="ARBA00022963"/>
    </source>
</evidence>
<dbReference type="PROSITE" id="PS51635">
    <property type="entry name" value="PNPLA"/>
    <property type="match status" value="1"/>
</dbReference>
<gene>
    <name evidence="6" type="ORF">AALO17_05940</name>
</gene>
<proteinExistence type="predicted"/>
<keyword evidence="1 4" id="KW-0378">Hydrolase</keyword>
<feature type="active site" description="Proton acceptor" evidence="4">
    <location>
        <position position="184"/>
    </location>
</feature>
<dbReference type="GO" id="GO:0016042">
    <property type="term" value="P:lipid catabolic process"/>
    <property type="evidence" value="ECO:0007669"/>
    <property type="project" value="UniProtKB-UniRule"/>
</dbReference>
<protein>
    <recommendedName>
        <fullName evidence="5">PNPLA domain-containing protein</fullName>
    </recommendedName>
</protein>
<keyword evidence="7" id="KW-1185">Reference proteome</keyword>
<feature type="short sequence motif" description="GXSXG" evidence="4">
    <location>
        <begin position="59"/>
        <end position="63"/>
    </location>
</feature>
<sequence length="303" mass="34088">MKAAENAPDLAQIAPDPWLTGRPKKTCVIDVGGGLRDIYGAGVFDTLMDQGITFDFGIGISAGAANLSSFLAGQKGRNLVYYRDYSQRPEYMSVQNVFRKKGFLDLDYIYTTLSNTDGEYPLDFPAIDANPMDFVTVTTNAVTGRPAYWRKNRYRQDDYELIKCSCALPFACHPHKVMGMEYFDGGIADPIPLEKALELGAEKIVLILTRPRDMRRTDKKDRMYAKALRQKYPKVAAALEQRARAYNQALEKALELEEQGKVLILAPVSDQGLKTLTRDPDRLQAMYDNGLQDGFLVREFLEN</sequence>
<feature type="active site" description="Nucleophile" evidence="4">
    <location>
        <position position="61"/>
    </location>
</feature>
<evidence type="ECO:0000259" key="5">
    <source>
        <dbReference type="PROSITE" id="PS51635"/>
    </source>
</evidence>
<dbReference type="AlphaFoldDB" id="A0A140DSV1"/>
<evidence type="ECO:0000256" key="4">
    <source>
        <dbReference type="PROSITE-ProRule" id="PRU01161"/>
    </source>
</evidence>
<reference evidence="6 7" key="1">
    <citation type="journal article" date="2016" name="Gut Pathog.">
        <title>Whole genome sequencing of "Faecalibaculum rodentium" ALO17, isolated from C57BL/6J laboratory mouse feces.</title>
        <authorList>
            <person name="Lim S."/>
            <person name="Chang D.H."/>
            <person name="Ahn S."/>
            <person name="Kim B.C."/>
        </authorList>
    </citation>
    <scope>NUCLEOTIDE SEQUENCE [LARGE SCALE GENOMIC DNA]</scope>
    <source>
        <strain evidence="6 7">Alo17</strain>
    </source>
</reference>
<name>A0A140DSV1_9FIRM</name>
<dbReference type="GO" id="GO:0016787">
    <property type="term" value="F:hydrolase activity"/>
    <property type="evidence" value="ECO:0007669"/>
    <property type="project" value="UniProtKB-UniRule"/>
</dbReference>
<organism evidence="6 7">
    <name type="scientific">Faecalibaculum rodentium</name>
    <dbReference type="NCBI Taxonomy" id="1702221"/>
    <lineage>
        <taxon>Bacteria</taxon>
        <taxon>Bacillati</taxon>
        <taxon>Bacillota</taxon>
        <taxon>Erysipelotrichia</taxon>
        <taxon>Erysipelotrichales</taxon>
        <taxon>Erysipelotrichaceae</taxon>
        <taxon>Faecalibaculum</taxon>
    </lineage>
</organism>
<dbReference type="PANTHER" id="PTHR14226">
    <property type="entry name" value="NEUROPATHY TARGET ESTERASE/SWISS CHEESE D.MELANOGASTER"/>
    <property type="match status" value="1"/>
</dbReference>
<dbReference type="InterPro" id="IPR050301">
    <property type="entry name" value="NTE"/>
</dbReference>
<dbReference type="PANTHER" id="PTHR14226:SF25">
    <property type="entry name" value="PHOSPHOESTERASE"/>
    <property type="match status" value="1"/>
</dbReference>
<dbReference type="SUPFAM" id="SSF52151">
    <property type="entry name" value="FabD/lysophospholipase-like"/>
    <property type="match status" value="1"/>
</dbReference>
<evidence type="ECO:0000313" key="6">
    <source>
        <dbReference type="EMBL" id="AMK53728.1"/>
    </source>
</evidence>
<dbReference type="GeneID" id="78477420"/>
<dbReference type="Pfam" id="PF01734">
    <property type="entry name" value="Patatin"/>
    <property type="match status" value="1"/>
</dbReference>
<dbReference type="InterPro" id="IPR037483">
    <property type="entry name" value="YjjU-like"/>
</dbReference>
<evidence type="ECO:0000256" key="3">
    <source>
        <dbReference type="ARBA" id="ARBA00023098"/>
    </source>
</evidence>
<feature type="short sequence motif" description="DGA/G" evidence="4">
    <location>
        <begin position="184"/>
        <end position="186"/>
    </location>
</feature>
<keyword evidence="2 4" id="KW-0442">Lipid degradation</keyword>
<dbReference type="Pfam" id="PF19890">
    <property type="entry name" value="DUF6363"/>
    <property type="match status" value="1"/>
</dbReference>
<evidence type="ECO:0000256" key="1">
    <source>
        <dbReference type="ARBA" id="ARBA00022801"/>
    </source>
</evidence>
<dbReference type="RefSeq" id="WP_203225838.1">
    <property type="nucleotide sequence ID" value="NZ_CAOKZT010000073.1"/>
</dbReference>
<dbReference type="InterPro" id="IPR045943">
    <property type="entry name" value="DUF6363"/>
</dbReference>
<accession>A0A140DSV1</accession>